<proteinExistence type="predicted"/>
<dbReference type="EMBL" id="JAPNNL010000154">
    <property type="protein sequence ID" value="MDA0637394.1"/>
    <property type="molecule type" value="Genomic_DNA"/>
</dbReference>
<sequence>MFTKITTGALAALAALTLTAAPATAAAGKAAAGKAAAGKAEAGKATAGTAGAGRDDALRKELQRLVKEHGFPGALGTVRDKSGRVRHVTAGVADLKTKAKIPADAYVRIASNTKTYTAVVVLQLAGEGKIDLDAPVEKYLPKVIRGNGNDGRKITVRMLLNHTSGLPNYTQYMPSILELRDTYQEPYDLLRQGLGHKRLFPPGKDWAYSNTGYVALGLLIQEVTGRPIQEEITKRIIKPLGLRHTYWPGPGVQTIRDPHPTGYHIGEPGAKPVDITEIDPSWGWAAGQLIARPSDVNRFFVALMDGKLLKPQQLKEMKETVKLKNFLPGFEYGLGMFKIKLSCGGHIWGHGGDIDGYETRNGVTEDGRAVSFALTALPKANDEKAALAGFQSLDRVFCATG</sequence>
<dbReference type="PANTHER" id="PTHR46825:SF7">
    <property type="entry name" value="D-ALANYL-D-ALANINE CARBOXYPEPTIDASE"/>
    <property type="match status" value="1"/>
</dbReference>
<dbReference type="InterPro" id="IPR001466">
    <property type="entry name" value="Beta-lactam-related"/>
</dbReference>
<dbReference type="InterPro" id="IPR012338">
    <property type="entry name" value="Beta-lactam/transpept-like"/>
</dbReference>
<dbReference type="PANTHER" id="PTHR46825">
    <property type="entry name" value="D-ALANYL-D-ALANINE-CARBOXYPEPTIDASE/ENDOPEPTIDASE AMPH"/>
    <property type="match status" value="1"/>
</dbReference>
<organism evidence="3 4">
    <name type="scientific">Nonomuraea corallina</name>
    <dbReference type="NCBI Taxonomy" id="2989783"/>
    <lineage>
        <taxon>Bacteria</taxon>
        <taxon>Bacillati</taxon>
        <taxon>Actinomycetota</taxon>
        <taxon>Actinomycetes</taxon>
        <taxon>Streptosporangiales</taxon>
        <taxon>Streptosporangiaceae</taxon>
        <taxon>Nonomuraea</taxon>
    </lineage>
</organism>
<dbReference type="Proteomes" id="UP001144036">
    <property type="component" value="Unassembled WGS sequence"/>
</dbReference>
<feature type="chain" id="PRO_5047255477" evidence="1">
    <location>
        <begin position="26"/>
        <end position="401"/>
    </location>
</feature>
<comment type="caution">
    <text evidence="3">The sequence shown here is derived from an EMBL/GenBank/DDBJ whole genome shotgun (WGS) entry which is preliminary data.</text>
</comment>
<keyword evidence="4" id="KW-1185">Reference proteome</keyword>
<dbReference type="Pfam" id="PF00144">
    <property type="entry name" value="Beta-lactamase"/>
    <property type="match status" value="1"/>
</dbReference>
<evidence type="ECO:0000313" key="4">
    <source>
        <dbReference type="Proteomes" id="UP001144036"/>
    </source>
</evidence>
<dbReference type="RefSeq" id="WP_270158297.1">
    <property type="nucleotide sequence ID" value="NZ_JAPNNL010000154.1"/>
</dbReference>
<accession>A0ABT4SJM2</accession>
<keyword evidence="3" id="KW-0378">Hydrolase</keyword>
<feature type="signal peptide" evidence="1">
    <location>
        <begin position="1"/>
        <end position="25"/>
    </location>
</feature>
<evidence type="ECO:0000256" key="1">
    <source>
        <dbReference type="SAM" id="SignalP"/>
    </source>
</evidence>
<feature type="domain" description="Beta-lactamase-related" evidence="2">
    <location>
        <begin position="59"/>
        <end position="384"/>
    </location>
</feature>
<reference evidence="3" key="1">
    <citation type="submission" date="2022-11" db="EMBL/GenBank/DDBJ databases">
        <title>Nonomuraea corallina sp. nov., a new species of the genus Nonomuraea isolated from sea side sediment in Thai sea.</title>
        <authorList>
            <person name="Ngamcharungchit C."/>
            <person name="Matsumoto A."/>
            <person name="Suriyachadkun C."/>
            <person name="Panbangred W."/>
            <person name="Inahashi Y."/>
            <person name="Intra B."/>
        </authorList>
    </citation>
    <scope>NUCLEOTIDE SEQUENCE</scope>
    <source>
        <strain evidence="3">MCN248</strain>
    </source>
</reference>
<keyword evidence="1" id="KW-0732">Signal</keyword>
<name>A0ABT4SJM2_9ACTN</name>
<protein>
    <submittedName>
        <fullName evidence="3">Serine hydrolase</fullName>
    </submittedName>
</protein>
<gene>
    <name evidence="3" type="ORF">OUY22_28655</name>
</gene>
<dbReference type="InterPro" id="IPR050491">
    <property type="entry name" value="AmpC-like"/>
</dbReference>
<dbReference type="SUPFAM" id="SSF56601">
    <property type="entry name" value="beta-lactamase/transpeptidase-like"/>
    <property type="match status" value="1"/>
</dbReference>
<evidence type="ECO:0000313" key="3">
    <source>
        <dbReference type="EMBL" id="MDA0637394.1"/>
    </source>
</evidence>
<dbReference type="GO" id="GO:0016787">
    <property type="term" value="F:hydrolase activity"/>
    <property type="evidence" value="ECO:0007669"/>
    <property type="project" value="UniProtKB-KW"/>
</dbReference>
<evidence type="ECO:0000259" key="2">
    <source>
        <dbReference type="Pfam" id="PF00144"/>
    </source>
</evidence>
<dbReference type="Gene3D" id="3.40.710.10">
    <property type="entry name" value="DD-peptidase/beta-lactamase superfamily"/>
    <property type="match status" value="1"/>
</dbReference>